<dbReference type="OMA" id="YQVIQMN"/>
<dbReference type="GO" id="GO:0071986">
    <property type="term" value="C:Ragulator complex"/>
    <property type="evidence" value="ECO:0007669"/>
    <property type="project" value="TreeGrafter"/>
</dbReference>
<comment type="similarity">
    <text evidence="1">Belongs to the LAMTOR3 family.</text>
</comment>
<evidence type="ECO:0000256" key="1">
    <source>
        <dbReference type="ARBA" id="ARBA00005356"/>
    </source>
</evidence>
<dbReference type="SMART" id="SM01278">
    <property type="entry name" value="MAPKK1_Int"/>
    <property type="match status" value="1"/>
</dbReference>
<dbReference type="Pfam" id="PF08923">
    <property type="entry name" value="MAPKK1_Int"/>
    <property type="match status" value="1"/>
</dbReference>
<protein>
    <recommendedName>
        <fullName evidence="4">Roadblock/LAMTOR2 domain-containing protein</fullName>
    </recommendedName>
</protein>
<dbReference type="STRING" id="645134.A0A0L0HSY4"/>
<gene>
    <name evidence="2" type="ORF">SPPG_01432</name>
</gene>
<dbReference type="AlphaFoldDB" id="A0A0L0HSY4"/>
<dbReference type="VEuPathDB" id="FungiDB:SPPG_01432"/>
<dbReference type="GO" id="GO:0032008">
    <property type="term" value="P:positive regulation of TOR signaling"/>
    <property type="evidence" value="ECO:0007669"/>
    <property type="project" value="TreeGrafter"/>
</dbReference>
<dbReference type="Gene3D" id="3.30.450.30">
    <property type="entry name" value="Dynein light chain 2a, cytoplasmic"/>
    <property type="match status" value="1"/>
</dbReference>
<dbReference type="GeneID" id="27685092"/>
<organism evidence="2 3">
    <name type="scientific">Spizellomyces punctatus (strain DAOM BR117)</name>
    <dbReference type="NCBI Taxonomy" id="645134"/>
    <lineage>
        <taxon>Eukaryota</taxon>
        <taxon>Fungi</taxon>
        <taxon>Fungi incertae sedis</taxon>
        <taxon>Chytridiomycota</taxon>
        <taxon>Chytridiomycota incertae sedis</taxon>
        <taxon>Chytridiomycetes</taxon>
        <taxon>Spizellomycetales</taxon>
        <taxon>Spizellomycetaceae</taxon>
        <taxon>Spizellomyces</taxon>
    </lineage>
</organism>
<dbReference type="RefSeq" id="XP_016612023.1">
    <property type="nucleotide sequence ID" value="XM_016749749.1"/>
</dbReference>
<evidence type="ECO:0000313" key="2">
    <source>
        <dbReference type="EMBL" id="KND03984.1"/>
    </source>
</evidence>
<evidence type="ECO:0008006" key="4">
    <source>
        <dbReference type="Google" id="ProtNLM"/>
    </source>
</evidence>
<dbReference type="InParanoid" id="A0A0L0HSY4"/>
<dbReference type="OrthoDB" id="343907at2759"/>
<dbReference type="GO" id="GO:0071230">
    <property type="term" value="P:cellular response to amino acid stimulus"/>
    <property type="evidence" value="ECO:0007669"/>
    <property type="project" value="TreeGrafter"/>
</dbReference>
<dbReference type="Proteomes" id="UP000053201">
    <property type="component" value="Unassembled WGS sequence"/>
</dbReference>
<keyword evidence="3" id="KW-1185">Reference proteome</keyword>
<accession>A0A0L0HSY4</accession>
<name>A0A0L0HSY4_SPIPD</name>
<dbReference type="PANTHER" id="PTHR13378:SF1">
    <property type="entry name" value="RAGULATOR COMPLEX PROTEIN LAMTOR3"/>
    <property type="match status" value="1"/>
</dbReference>
<dbReference type="EMBL" id="KQ257451">
    <property type="protein sequence ID" value="KND03984.1"/>
    <property type="molecule type" value="Genomic_DNA"/>
</dbReference>
<reference evidence="2 3" key="1">
    <citation type="submission" date="2009-08" db="EMBL/GenBank/DDBJ databases">
        <title>The Genome Sequence of Spizellomyces punctatus strain DAOM BR117.</title>
        <authorList>
            <consortium name="The Broad Institute Genome Sequencing Platform"/>
            <person name="Russ C."/>
            <person name="Cuomo C."/>
            <person name="Shea T."/>
            <person name="Young S.K."/>
            <person name="Zeng Q."/>
            <person name="Koehrsen M."/>
            <person name="Haas B."/>
            <person name="Borodovsky M."/>
            <person name="Guigo R."/>
            <person name="Alvarado L."/>
            <person name="Berlin A."/>
            <person name="Bochicchio J."/>
            <person name="Borenstein D."/>
            <person name="Chapman S."/>
            <person name="Chen Z."/>
            <person name="Engels R."/>
            <person name="Freedman E."/>
            <person name="Gellesch M."/>
            <person name="Goldberg J."/>
            <person name="Griggs A."/>
            <person name="Gujja S."/>
            <person name="Heiman D."/>
            <person name="Hepburn T."/>
            <person name="Howarth C."/>
            <person name="Jen D."/>
            <person name="Larson L."/>
            <person name="Lewis B."/>
            <person name="Mehta T."/>
            <person name="Park D."/>
            <person name="Pearson M."/>
            <person name="Roberts A."/>
            <person name="Saif S."/>
            <person name="Shenoy N."/>
            <person name="Sisk P."/>
            <person name="Stolte C."/>
            <person name="Sykes S."/>
            <person name="Thomson T."/>
            <person name="Walk T."/>
            <person name="White J."/>
            <person name="Yandava C."/>
            <person name="Burger G."/>
            <person name="Gray M.W."/>
            <person name="Holland P.W.H."/>
            <person name="King N."/>
            <person name="Lang F.B.F."/>
            <person name="Roger A.J."/>
            <person name="Ruiz-Trillo I."/>
            <person name="Lander E."/>
            <person name="Nusbaum C."/>
        </authorList>
    </citation>
    <scope>NUCLEOTIDE SEQUENCE [LARGE SCALE GENOMIC DNA]</scope>
    <source>
        <strain evidence="2 3">DAOM BR117</strain>
    </source>
</reference>
<dbReference type="PANTHER" id="PTHR13378">
    <property type="entry name" value="REGULATOR COMPLEX PROTEIN LAMTOR3"/>
    <property type="match status" value="1"/>
</dbReference>
<dbReference type="eggNOG" id="ENOG502RYGZ">
    <property type="taxonomic scope" value="Eukaryota"/>
</dbReference>
<evidence type="ECO:0000313" key="3">
    <source>
        <dbReference type="Proteomes" id="UP000053201"/>
    </source>
</evidence>
<sequence>MEIYRYSMYPLGLKKLIVPCRQLQAFLQDLLESTDHLKAVLVTDKDGVILAKATGPDLPDHVLEPAFSATFSVASDQSGKLGFGRNKMIMSTFDEDQVVQFNYSPLILTLLASSKANSGVLIAAGKDLEEPIKIVGESVSKAIQHEHKAKEYV</sequence>
<proteinExistence type="inferred from homology"/>
<dbReference type="SUPFAM" id="SSF103196">
    <property type="entry name" value="Roadblock/LC7 domain"/>
    <property type="match status" value="1"/>
</dbReference>
<dbReference type="InterPro" id="IPR015019">
    <property type="entry name" value="LAMTOR3"/>
</dbReference>